<sequence>MRRYLLALISFALITACSSSTPMPEQEFVATPITKPENIRLFVGQDLGAVGGLAQYDNGYVDYFGHPAGITIYTSLQSLEGLTEKVNYGAGDNHANLYLQDPGYNGVDIAIGLSLVDQLDKVNSGELDANIVKFAQWMAQSERKIYLRIGYEFEGAWNGYAPESYKKAFRRIVDGLRKEGVSNVEFVWQSSGYEEERDDLLQYYPGDNYVDWIAYSYFNHDPKEAGKEMLRLAREKGKPVMIAELTPRGANLMLDDGKELWDSWFVPFLQHLEDNQDVIGIIAYINALWDEQPMWKGQGWGDTRLQSNLYLSGKWRRTIKREGWETTSTLKQPPIFILPEDYEEQKAARDKMKPNLTGNESQLQAEDAIPRGNVRIYPDSAAVGGKGMAYMYQTGDGLKFENVTQSNYIAVRYATINTGKIGLAVNGSRAYDLTFEGTGSWVGTYDMIEQQVSIPDGADVEIIFESGDSALNIDYVMFDRR</sequence>
<dbReference type="Gene3D" id="2.60.120.260">
    <property type="entry name" value="Galactose-binding domain-like"/>
    <property type="match status" value="1"/>
</dbReference>
<dbReference type="PROSITE" id="PS51257">
    <property type="entry name" value="PROKAR_LIPOPROTEIN"/>
    <property type="match status" value="1"/>
</dbReference>
<feature type="domain" description="GH26" evidence="6">
    <location>
        <begin position="3"/>
        <end position="322"/>
    </location>
</feature>
<comment type="similarity">
    <text evidence="1 4">Belongs to the glycosyl hydrolase 26 family.</text>
</comment>
<evidence type="ECO:0000313" key="8">
    <source>
        <dbReference type="Proteomes" id="UP000535589"/>
    </source>
</evidence>
<dbReference type="AlphaFoldDB" id="A0A7X8TND1"/>
<dbReference type="InterPro" id="IPR022790">
    <property type="entry name" value="GH26_dom"/>
</dbReference>
<dbReference type="Proteomes" id="UP000535589">
    <property type="component" value="Unassembled WGS sequence"/>
</dbReference>
<dbReference type="SUPFAM" id="SSF51445">
    <property type="entry name" value="(Trans)glycosidases"/>
    <property type="match status" value="1"/>
</dbReference>
<dbReference type="Pfam" id="PF02156">
    <property type="entry name" value="Glyco_hydro_26"/>
    <property type="match status" value="1"/>
</dbReference>
<comment type="caution">
    <text evidence="7">The sequence shown here is derived from an EMBL/GenBank/DDBJ whole genome shotgun (WGS) entry which is preliminary data.</text>
</comment>
<evidence type="ECO:0000256" key="3">
    <source>
        <dbReference type="ARBA" id="ARBA00023295"/>
    </source>
</evidence>
<keyword evidence="2 4" id="KW-0378">Hydrolase</keyword>
<dbReference type="EMBL" id="JABAIK010000002">
    <property type="protein sequence ID" value="NLS11686.1"/>
    <property type="molecule type" value="Genomic_DNA"/>
</dbReference>
<keyword evidence="8" id="KW-1185">Reference proteome</keyword>
<evidence type="ECO:0000256" key="4">
    <source>
        <dbReference type="PROSITE-ProRule" id="PRU01100"/>
    </source>
</evidence>
<dbReference type="GO" id="GO:0006080">
    <property type="term" value="P:substituted mannan metabolic process"/>
    <property type="evidence" value="ECO:0007669"/>
    <property type="project" value="InterPro"/>
</dbReference>
<organism evidence="7 8">
    <name type="scientific">Vibrio agarilyticus</name>
    <dbReference type="NCBI Taxonomy" id="2726741"/>
    <lineage>
        <taxon>Bacteria</taxon>
        <taxon>Pseudomonadati</taxon>
        <taxon>Pseudomonadota</taxon>
        <taxon>Gammaproteobacteria</taxon>
        <taxon>Vibrionales</taxon>
        <taxon>Vibrionaceae</taxon>
        <taxon>Vibrio</taxon>
    </lineage>
</organism>
<dbReference type="InterPro" id="IPR008979">
    <property type="entry name" value="Galactose-bd-like_sf"/>
</dbReference>
<evidence type="ECO:0000256" key="1">
    <source>
        <dbReference type="ARBA" id="ARBA00007754"/>
    </source>
</evidence>
<gene>
    <name evidence="7" type="ORF">HGP28_02125</name>
</gene>
<proteinExistence type="inferred from homology"/>
<accession>A0A7X8TND1</accession>
<evidence type="ECO:0000256" key="5">
    <source>
        <dbReference type="SAM" id="SignalP"/>
    </source>
</evidence>
<keyword evidence="3 4" id="KW-0326">Glycosidase</keyword>
<dbReference type="RefSeq" id="WP_211091857.1">
    <property type="nucleotide sequence ID" value="NZ_JABAIK010000002.1"/>
</dbReference>
<dbReference type="GO" id="GO:0016985">
    <property type="term" value="F:mannan endo-1,4-beta-mannosidase activity"/>
    <property type="evidence" value="ECO:0007669"/>
    <property type="project" value="InterPro"/>
</dbReference>
<feature type="chain" id="PRO_5030763211" description="GH26 domain-containing protein" evidence="5">
    <location>
        <begin position="23"/>
        <end position="481"/>
    </location>
</feature>
<keyword evidence="5" id="KW-0732">Signal</keyword>
<evidence type="ECO:0000256" key="2">
    <source>
        <dbReference type="ARBA" id="ARBA00022801"/>
    </source>
</evidence>
<dbReference type="PROSITE" id="PS51764">
    <property type="entry name" value="GH26"/>
    <property type="match status" value="1"/>
</dbReference>
<dbReference type="PANTHER" id="PTHR40079:SF4">
    <property type="entry name" value="GH26 DOMAIN-CONTAINING PROTEIN-RELATED"/>
    <property type="match status" value="1"/>
</dbReference>
<feature type="active site" description="Nucleophile" evidence="4">
    <location>
        <position position="244"/>
    </location>
</feature>
<reference evidence="7 8" key="1">
    <citation type="submission" date="2020-04" db="EMBL/GenBank/DDBJ databases">
        <title>Vibrio sp. SM6, a novel species isolated from seawater.</title>
        <authorList>
            <person name="Wang X."/>
        </authorList>
    </citation>
    <scope>NUCLEOTIDE SEQUENCE [LARGE SCALE GENOMIC DNA]</scope>
    <source>
        <strain evidence="7 8">SM6</strain>
    </source>
</reference>
<name>A0A7X8TND1_9VIBR</name>
<dbReference type="Gene3D" id="3.20.20.80">
    <property type="entry name" value="Glycosidases"/>
    <property type="match status" value="1"/>
</dbReference>
<dbReference type="PANTHER" id="PTHR40079">
    <property type="entry name" value="MANNAN ENDO-1,4-BETA-MANNOSIDASE E-RELATED"/>
    <property type="match status" value="1"/>
</dbReference>
<dbReference type="SUPFAM" id="SSF49785">
    <property type="entry name" value="Galactose-binding domain-like"/>
    <property type="match status" value="1"/>
</dbReference>
<evidence type="ECO:0000259" key="6">
    <source>
        <dbReference type="PROSITE" id="PS51764"/>
    </source>
</evidence>
<feature type="active site" description="Proton donor" evidence="4">
    <location>
        <position position="152"/>
    </location>
</feature>
<dbReference type="InterPro" id="IPR000805">
    <property type="entry name" value="Glyco_hydro_26"/>
</dbReference>
<protein>
    <recommendedName>
        <fullName evidence="6">GH26 domain-containing protein</fullName>
    </recommendedName>
</protein>
<dbReference type="InterPro" id="IPR017853">
    <property type="entry name" value="GH"/>
</dbReference>
<evidence type="ECO:0000313" key="7">
    <source>
        <dbReference type="EMBL" id="NLS11686.1"/>
    </source>
</evidence>
<feature type="signal peptide" evidence="5">
    <location>
        <begin position="1"/>
        <end position="22"/>
    </location>
</feature>